<evidence type="ECO:0000256" key="1">
    <source>
        <dbReference type="ARBA" id="ARBA00006484"/>
    </source>
</evidence>
<gene>
    <name evidence="5" type="ORF">BST11_11760</name>
    <name evidence="4" type="ORF">H7K38_22255</name>
</gene>
<reference evidence="4" key="2">
    <citation type="submission" date="2020-07" db="EMBL/GenBank/DDBJ databases">
        <authorList>
            <person name="Pettersson B.M.F."/>
            <person name="Behra P.R.K."/>
            <person name="Ramesh M."/>
            <person name="Das S."/>
            <person name="Dasgupta S."/>
            <person name="Kirsebom L.A."/>
        </authorList>
    </citation>
    <scope>NUCLEOTIDE SEQUENCE</scope>
    <source>
        <strain evidence="4">CCUG 55640</strain>
    </source>
</reference>
<dbReference type="EMBL" id="MVHD01000016">
    <property type="protein sequence ID" value="OQZ90624.1"/>
    <property type="molecule type" value="Genomic_DNA"/>
</dbReference>
<dbReference type="PROSITE" id="PS00061">
    <property type="entry name" value="ADH_SHORT"/>
    <property type="match status" value="1"/>
</dbReference>
<reference evidence="5 6" key="1">
    <citation type="submission" date="2017-02" db="EMBL/GenBank/DDBJ databases">
        <title>The new phylogeny of genus Mycobacterium.</title>
        <authorList>
            <person name="Tortoli E."/>
            <person name="Trovato A."/>
            <person name="Cirillo D.M."/>
        </authorList>
    </citation>
    <scope>NUCLEOTIDE SEQUENCE [LARGE SCALE GENOMIC DNA]</scope>
    <source>
        <strain evidence="5 6">DSM 45230</strain>
    </source>
</reference>
<dbReference type="InterPro" id="IPR020904">
    <property type="entry name" value="Sc_DH/Rdtase_CS"/>
</dbReference>
<evidence type="ECO:0000313" key="6">
    <source>
        <dbReference type="Proteomes" id="UP000192319"/>
    </source>
</evidence>
<dbReference type="SUPFAM" id="SSF51735">
    <property type="entry name" value="NAD(P)-binding Rossmann-fold domains"/>
    <property type="match status" value="1"/>
</dbReference>
<dbReference type="GO" id="GO:0016491">
    <property type="term" value="F:oxidoreductase activity"/>
    <property type="evidence" value="ECO:0007669"/>
    <property type="project" value="UniProtKB-KW"/>
</dbReference>
<keyword evidence="2" id="KW-0560">Oxidoreductase</keyword>
<evidence type="ECO:0000313" key="5">
    <source>
        <dbReference type="EMBL" id="OQZ90624.1"/>
    </source>
</evidence>
<protein>
    <submittedName>
        <fullName evidence="4">SDR family NAD(P)-dependent oxidoreductase</fullName>
    </submittedName>
    <submittedName>
        <fullName evidence="5">Short-chain dehydrogenase</fullName>
    </submittedName>
</protein>
<dbReference type="InterPro" id="IPR036291">
    <property type="entry name" value="NAD(P)-bd_dom_sf"/>
</dbReference>
<proteinExistence type="inferred from homology"/>
<dbReference type="InterPro" id="IPR002347">
    <property type="entry name" value="SDR_fam"/>
</dbReference>
<name>A0AA42C0B3_9MYCO</name>
<dbReference type="Proteomes" id="UP000192319">
    <property type="component" value="Unassembled WGS sequence"/>
</dbReference>
<dbReference type="Gene3D" id="3.40.50.720">
    <property type="entry name" value="NAD(P)-binding Rossmann-like Domain"/>
    <property type="match status" value="1"/>
</dbReference>
<dbReference type="PRINTS" id="PR00080">
    <property type="entry name" value="SDRFAMILY"/>
</dbReference>
<evidence type="ECO:0000313" key="7">
    <source>
        <dbReference type="Proteomes" id="UP001141650"/>
    </source>
</evidence>
<keyword evidence="6" id="KW-1185">Reference proteome</keyword>
<dbReference type="PANTHER" id="PTHR43391">
    <property type="entry name" value="RETINOL DEHYDROGENASE-RELATED"/>
    <property type="match status" value="1"/>
</dbReference>
<dbReference type="Proteomes" id="UP001141650">
    <property type="component" value="Unassembled WGS sequence"/>
</dbReference>
<evidence type="ECO:0000256" key="3">
    <source>
        <dbReference type="RuleBase" id="RU000363"/>
    </source>
</evidence>
<accession>A0AA42C0B3</accession>
<evidence type="ECO:0000256" key="2">
    <source>
        <dbReference type="ARBA" id="ARBA00023002"/>
    </source>
</evidence>
<reference evidence="4" key="3">
    <citation type="journal article" date="2022" name="BMC Genomics">
        <title>Comparative genome analysis of mycobacteria focusing on tRNA and non-coding RNA.</title>
        <authorList>
            <person name="Behra P.R.K."/>
            <person name="Pettersson B.M.F."/>
            <person name="Ramesh M."/>
            <person name="Das S."/>
            <person name="Dasgupta S."/>
            <person name="Kirsebom L.A."/>
        </authorList>
    </citation>
    <scope>NUCLEOTIDE SEQUENCE</scope>
    <source>
        <strain evidence="4">CCUG 55640</strain>
    </source>
</reference>
<comment type="caution">
    <text evidence="4">The sequence shown here is derived from an EMBL/GenBank/DDBJ whole genome shotgun (WGS) entry which is preliminary data.</text>
</comment>
<dbReference type="GO" id="GO:0005829">
    <property type="term" value="C:cytosol"/>
    <property type="evidence" value="ECO:0007669"/>
    <property type="project" value="TreeGrafter"/>
</dbReference>
<sequence>MGMARDTAAGKTVFVTGANRGIGRAFVQEAVRRGARRVYAGTRAAFTPSDARVVPVPLDVTSAAQIRDAAAQVESLDLLINNAGIALYDDLSDPALLERHLAVNLFGTYAVTRAFLPALIRSRGAVINNLSVNALAPLPLIPAYSVSKAAAFNLTQSLRAILAPRGVRVHAVFTGPVDTDMTRGLDIPKATPQSVAAAVFDALQSDEQDIFPDPVSRSIAHRWPSSPASELERQYARMLATAPPVTAHA</sequence>
<dbReference type="PRINTS" id="PR00081">
    <property type="entry name" value="GDHRDH"/>
</dbReference>
<dbReference type="PANTHER" id="PTHR43391:SF91">
    <property type="entry name" value="OS04G0390700 PROTEIN"/>
    <property type="match status" value="1"/>
</dbReference>
<comment type="similarity">
    <text evidence="1 3">Belongs to the short-chain dehydrogenases/reductases (SDR) family.</text>
</comment>
<dbReference type="Pfam" id="PF00106">
    <property type="entry name" value="adh_short"/>
    <property type="match status" value="1"/>
</dbReference>
<organism evidence="4 7">
    <name type="scientific">Mycobacterium alsense</name>
    <dbReference type="NCBI Taxonomy" id="324058"/>
    <lineage>
        <taxon>Bacteria</taxon>
        <taxon>Bacillati</taxon>
        <taxon>Actinomycetota</taxon>
        <taxon>Actinomycetes</taxon>
        <taxon>Mycobacteriales</taxon>
        <taxon>Mycobacteriaceae</taxon>
        <taxon>Mycobacterium</taxon>
    </lineage>
</organism>
<evidence type="ECO:0000313" key="4">
    <source>
        <dbReference type="EMBL" id="MCV7381356.1"/>
    </source>
</evidence>
<dbReference type="AlphaFoldDB" id="A0AA42C0B3"/>
<dbReference type="EMBL" id="JACKVH010000017">
    <property type="protein sequence ID" value="MCV7381356.1"/>
    <property type="molecule type" value="Genomic_DNA"/>
</dbReference>